<evidence type="ECO:0000256" key="8">
    <source>
        <dbReference type="SAM" id="MobiDB-lite"/>
    </source>
</evidence>
<dbReference type="PROSITE" id="PS51074">
    <property type="entry name" value="DPH_MB"/>
    <property type="match status" value="1"/>
</dbReference>
<evidence type="ECO:0000256" key="6">
    <source>
        <dbReference type="ARBA" id="ARBA00041070"/>
    </source>
</evidence>
<dbReference type="GO" id="GO:0046872">
    <property type="term" value="F:metal ion binding"/>
    <property type="evidence" value="ECO:0007669"/>
    <property type="project" value="UniProtKB-KW"/>
</dbReference>
<evidence type="ECO:0000313" key="10">
    <source>
        <dbReference type="EMBL" id="CAE0460764.1"/>
    </source>
</evidence>
<organism evidence="11">
    <name type="scientific">Chaetoceros debilis</name>
    <dbReference type="NCBI Taxonomy" id="122233"/>
    <lineage>
        <taxon>Eukaryota</taxon>
        <taxon>Sar</taxon>
        <taxon>Stramenopiles</taxon>
        <taxon>Ochrophyta</taxon>
        <taxon>Bacillariophyta</taxon>
        <taxon>Coscinodiscophyceae</taxon>
        <taxon>Chaetocerotophycidae</taxon>
        <taxon>Chaetocerotales</taxon>
        <taxon>Chaetocerotaceae</taxon>
        <taxon>Chaetoceros</taxon>
    </lineage>
</organism>
<dbReference type="InterPro" id="IPR044248">
    <property type="entry name" value="DPH3/4-like"/>
</dbReference>
<name>A0A6S8TE90_9STRA</name>
<proteinExistence type="inferred from homology"/>
<reference evidence="11" key="1">
    <citation type="submission" date="2021-01" db="EMBL/GenBank/DDBJ databases">
        <authorList>
            <person name="Corre E."/>
            <person name="Pelletier E."/>
            <person name="Niang G."/>
            <person name="Scheremetjew M."/>
            <person name="Finn R."/>
            <person name="Kale V."/>
            <person name="Holt S."/>
            <person name="Cochrane G."/>
            <person name="Meng A."/>
            <person name="Brown T."/>
            <person name="Cohen L."/>
        </authorList>
    </citation>
    <scope>NUCLEOTIDE SEQUENCE</scope>
    <source>
        <strain evidence="11">MM31A-1</strain>
    </source>
</reference>
<dbReference type="AlphaFoldDB" id="A0A6S8TE90"/>
<dbReference type="InterPro" id="IPR007872">
    <property type="entry name" value="DPH_MB_dom"/>
</dbReference>
<evidence type="ECO:0000256" key="3">
    <source>
        <dbReference type="ARBA" id="ARBA00023004"/>
    </source>
</evidence>
<keyword evidence="3" id="KW-0408">Iron</keyword>
<comment type="similarity">
    <text evidence="4">Belongs to the DPH3 family.</text>
</comment>
<evidence type="ECO:0000313" key="11">
    <source>
        <dbReference type="EMBL" id="CAE0460765.1"/>
    </source>
</evidence>
<dbReference type="GO" id="GO:0017183">
    <property type="term" value="P:protein histidyl modification to diphthamide"/>
    <property type="evidence" value="ECO:0007669"/>
    <property type="project" value="InterPro"/>
</dbReference>
<evidence type="ECO:0000259" key="9">
    <source>
        <dbReference type="PROSITE" id="PS51074"/>
    </source>
</evidence>
<comment type="pathway">
    <text evidence="1">Protein modification; peptidyl-diphthamide biosynthesis.</text>
</comment>
<dbReference type="PANTHER" id="PTHR21454:SF31">
    <property type="entry name" value="DIPHTHAMIDE BIOSYNTHESIS PROTEIN 3"/>
    <property type="match status" value="1"/>
</dbReference>
<evidence type="ECO:0000256" key="2">
    <source>
        <dbReference type="ARBA" id="ARBA00022723"/>
    </source>
</evidence>
<dbReference type="PANTHER" id="PTHR21454">
    <property type="entry name" value="DPH3 HOMOLOG-RELATED"/>
    <property type="match status" value="1"/>
</dbReference>
<dbReference type="Pfam" id="PF05207">
    <property type="entry name" value="Zn_ribbon_CSL"/>
    <property type="match status" value="1"/>
</dbReference>
<evidence type="ECO:0000256" key="5">
    <source>
        <dbReference type="ARBA" id="ARBA00036267"/>
    </source>
</evidence>
<dbReference type="InterPro" id="IPR036671">
    <property type="entry name" value="DPH_MB_sf"/>
</dbReference>
<evidence type="ECO:0000256" key="7">
    <source>
        <dbReference type="ARBA" id="ARBA00048125"/>
    </source>
</evidence>
<protein>
    <recommendedName>
        <fullName evidence="6">Diphthamide biosynthesis protein 3</fullName>
    </recommendedName>
</protein>
<comment type="catalytic activity">
    <reaction evidence="7">
        <text>2 [3Fe-4S](0)-[protein] + 2 Fe(2+)-[Dph3] + NADH = 2 [4Fe-4S](1+)-[protein] + 2 [Dph3] + NAD(+) + H(+)</text>
        <dbReference type="Rhea" id="RHEA:71239"/>
        <dbReference type="Rhea" id="RHEA-COMP:17997"/>
        <dbReference type="Rhea" id="RHEA-COMP:17998"/>
        <dbReference type="Rhea" id="RHEA-COMP:18001"/>
        <dbReference type="Rhea" id="RHEA-COMP:18002"/>
        <dbReference type="ChEBI" id="CHEBI:15378"/>
        <dbReference type="ChEBI" id="CHEBI:29033"/>
        <dbReference type="ChEBI" id="CHEBI:33723"/>
        <dbReference type="ChEBI" id="CHEBI:47402"/>
        <dbReference type="ChEBI" id="CHEBI:57540"/>
        <dbReference type="ChEBI" id="CHEBI:57945"/>
        <dbReference type="ChEBI" id="CHEBI:83228"/>
    </reaction>
</comment>
<feature type="region of interest" description="Disordered" evidence="8">
    <location>
        <begin position="61"/>
        <end position="95"/>
    </location>
</feature>
<feature type="compositionally biased region" description="Acidic residues" evidence="8">
    <location>
        <begin position="61"/>
        <end position="80"/>
    </location>
</feature>
<dbReference type="SUPFAM" id="SSF144217">
    <property type="entry name" value="CSL zinc finger"/>
    <property type="match status" value="1"/>
</dbReference>
<evidence type="ECO:0000256" key="4">
    <source>
        <dbReference type="ARBA" id="ARBA00024032"/>
    </source>
</evidence>
<keyword evidence="2" id="KW-0479">Metal-binding</keyword>
<evidence type="ECO:0000256" key="1">
    <source>
        <dbReference type="ARBA" id="ARBA00005156"/>
    </source>
</evidence>
<sequence>MSIYEEVEIEDLDYDPVELLYTYPCPCGDKFRITLEELWDGEDIAPCPSCTLRIEIIYDEDDLPPLPEESDYETDEDGSADEGGKEDASCKGTPVDEDLAASMVKALKVN</sequence>
<gene>
    <name evidence="10" type="ORF">CDEB00056_LOCUS5605</name>
    <name evidence="11" type="ORF">CDEB00056_LOCUS5606</name>
</gene>
<dbReference type="Gene3D" id="3.10.660.10">
    <property type="entry name" value="DPH Zinc finger"/>
    <property type="match status" value="1"/>
</dbReference>
<dbReference type="EMBL" id="HBIO01007480">
    <property type="protein sequence ID" value="CAE0460764.1"/>
    <property type="molecule type" value="Transcribed_RNA"/>
</dbReference>
<accession>A0A6S8TE90</accession>
<feature type="domain" description="DPH-type MB" evidence="9">
    <location>
        <begin position="3"/>
        <end position="59"/>
    </location>
</feature>
<dbReference type="FunFam" id="3.10.660.10:FF:000001">
    <property type="entry name" value="Diphthamide biosynthesis 3"/>
    <property type="match status" value="1"/>
</dbReference>
<comment type="catalytic activity">
    <reaction evidence="5">
        <text>[3Fe-4S](1+)-[protein] + Fe(2+)-[Dph3] = [3Fe-4S](0)-[protein] + Fe(3+)-[Dph3]</text>
        <dbReference type="Rhea" id="RHEA:71235"/>
        <dbReference type="Rhea" id="RHEA-COMP:17996"/>
        <dbReference type="Rhea" id="RHEA-COMP:17997"/>
        <dbReference type="Rhea" id="RHEA-COMP:18002"/>
        <dbReference type="Rhea" id="RHEA-COMP:18003"/>
        <dbReference type="ChEBI" id="CHEBI:29033"/>
        <dbReference type="ChEBI" id="CHEBI:29034"/>
        <dbReference type="ChEBI" id="CHEBI:33751"/>
        <dbReference type="ChEBI" id="CHEBI:47402"/>
        <dbReference type="ChEBI" id="CHEBI:83228"/>
    </reaction>
</comment>
<dbReference type="EMBL" id="HBIO01007481">
    <property type="protein sequence ID" value="CAE0460765.1"/>
    <property type="molecule type" value="Transcribed_RNA"/>
</dbReference>